<dbReference type="Pfam" id="PF13426">
    <property type="entry name" value="PAS_9"/>
    <property type="match status" value="2"/>
</dbReference>
<dbReference type="EMBL" id="JAMTCC010000011">
    <property type="protein sequence ID" value="MCT7945323.1"/>
    <property type="molecule type" value="Genomic_DNA"/>
</dbReference>
<organism evidence="6 7">
    <name type="scientific">Shewanella septentrionalis</name>
    <dbReference type="NCBI Taxonomy" id="2952223"/>
    <lineage>
        <taxon>Bacteria</taxon>
        <taxon>Pseudomonadati</taxon>
        <taxon>Pseudomonadota</taxon>
        <taxon>Gammaproteobacteria</taxon>
        <taxon>Alteromonadales</taxon>
        <taxon>Shewanellaceae</taxon>
        <taxon>Shewanella</taxon>
    </lineage>
</organism>
<name>A0A9X2WTW8_9GAMM</name>
<dbReference type="InterPro" id="IPR035965">
    <property type="entry name" value="PAS-like_dom_sf"/>
</dbReference>
<dbReference type="EC" id="2.7.7.65" evidence="6"/>
<protein>
    <submittedName>
        <fullName evidence="6">Diguanylate cyclase</fullName>
        <ecNumber evidence="6">2.7.7.65</ecNumber>
    </submittedName>
</protein>
<dbReference type="Gene3D" id="3.30.450.20">
    <property type="entry name" value="PAS domain"/>
    <property type="match status" value="2"/>
</dbReference>
<evidence type="ECO:0000259" key="3">
    <source>
        <dbReference type="PROSITE" id="PS50112"/>
    </source>
</evidence>
<reference evidence="6" key="1">
    <citation type="journal article" date="2023" name="Int. J. Syst. Evol. Microbiol.">
        <title>&lt;i&gt;Shewanella septentrionalis&lt;/i&gt; sp. nov. and &lt;i&gt;Shewanella holmiensis&lt;/i&gt; sp. nov., isolated from Baltic Sea water and sediments.</title>
        <authorList>
            <person name="Martin-Rodriguez A.J."/>
            <person name="Thorell K."/>
            <person name="Joffre E."/>
            <person name="Jensie-Markopoulos S."/>
            <person name="Moore E.R.B."/>
            <person name="Sjoling A."/>
        </authorList>
    </citation>
    <scope>NUCLEOTIDE SEQUENCE</scope>
    <source>
        <strain evidence="6">SP1W3</strain>
    </source>
</reference>
<dbReference type="NCBIfam" id="TIGR00229">
    <property type="entry name" value="sensory_box"/>
    <property type="match status" value="2"/>
</dbReference>
<dbReference type="AlphaFoldDB" id="A0A9X2WTW8"/>
<evidence type="ECO:0000259" key="5">
    <source>
        <dbReference type="PROSITE" id="PS50887"/>
    </source>
</evidence>
<evidence type="ECO:0000313" key="7">
    <source>
        <dbReference type="Proteomes" id="UP001155604"/>
    </source>
</evidence>
<dbReference type="InterPro" id="IPR000160">
    <property type="entry name" value="GGDEF_dom"/>
</dbReference>
<feature type="transmembrane region" description="Helical" evidence="2">
    <location>
        <begin position="20"/>
        <end position="43"/>
    </location>
</feature>
<dbReference type="PANTHER" id="PTHR46663">
    <property type="entry name" value="DIGUANYLATE CYCLASE DGCT-RELATED"/>
    <property type="match status" value="1"/>
</dbReference>
<feature type="domain" description="PAS" evidence="3">
    <location>
        <begin position="375"/>
        <end position="419"/>
    </location>
</feature>
<evidence type="ECO:0000259" key="4">
    <source>
        <dbReference type="PROSITE" id="PS50113"/>
    </source>
</evidence>
<comment type="caution">
    <text evidence="6">The sequence shown here is derived from an EMBL/GenBank/DDBJ whole genome shotgun (WGS) entry which is preliminary data.</text>
</comment>
<evidence type="ECO:0000256" key="2">
    <source>
        <dbReference type="SAM" id="Phobius"/>
    </source>
</evidence>
<dbReference type="InterPro" id="IPR000014">
    <property type="entry name" value="PAS"/>
</dbReference>
<accession>A0A9X2WTW8</accession>
<dbReference type="CDD" id="cd00130">
    <property type="entry name" value="PAS"/>
    <property type="match status" value="2"/>
</dbReference>
<dbReference type="InterPro" id="IPR052163">
    <property type="entry name" value="DGC-Regulatory_Protein"/>
</dbReference>
<keyword evidence="2" id="KW-0472">Membrane</keyword>
<dbReference type="InterPro" id="IPR029787">
    <property type="entry name" value="Nucleotide_cyclase"/>
</dbReference>
<proteinExistence type="predicted"/>
<dbReference type="PROSITE" id="PS50113">
    <property type="entry name" value="PAC"/>
    <property type="match status" value="1"/>
</dbReference>
<dbReference type="Gene3D" id="3.30.70.270">
    <property type="match status" value="1"/>
</dbReference>
<dbReference type="RefSeq" id="WP_261272380.1">
    <property type="nucleotide sequence ID" value="NZ_JAMTCC010000011.1"/>
</dbReference>
<feature type="domain" description="PAC" evidence="4">
    <location>
        <begin position="446"/>
        <end position="500"/>
    </location>
</feature>
<dbReference type="PROSITE" id="PS50887">
    <property type="entry name" value="GGDEF"/>
    <property type="match status" value="1"/>
</dbReference>
<keyword evidence="6" id="KW-0808">Transferase</keyword>
<dbReference type="PROSITE" id="PS50112">
    <property type="entry name" value="PAS"/>
    <property type="match status" value="1"/>
</dbReference>
<dbReference type="SUPFAM" id="SSF55073">
    <property type="entry name" value="Nucleotide cyclase"/>
    <property type="match status" value="1"/>
</dbReference>
<gene>
    <name evidence="6" type="ORF">NE536_08045</name>
</gene>
<dbReference type="SMART" id="SM00091">
    <property type="entry name" value="PAS"/>
    <property type="match status" value="2"/>
</dbReference>
<comment type="cofactor">
    <cofactor evidence="1">
        <name>Mg(2+)</name>
        <dbReference type="ChEBI" id="CHEBI:18420"/>
    </cofactor>
</comment>
<dbReference type="CDD" id="cd01949">
    <property type="entry name" value="GGDEF"/>
    <property type="match status" value="1"/>
</dbReference>
<keyword evidence="7" id="KW-1185">Reference proteome</keyword>
<keyword evidence="2" id="KW-0812">Transmembrane</keyword>
<dbReference type="SMART" id="SM00267">
    <property type="entry name" value="GGDEF"/>
    <property type="match status" value="1"/>
</dbReference>
<evidence type="ECO:0000256" key="1">
    <source>
        <dbReference type="ARBA" id="ARBA00001946"/>
    </source>
</evidence>
<dbReference type="InterPro" id="IPR000700">
    <property type="entry name" value="PAS-assoc_C"/>
</dbReference>
<dbReference type="Proteomes" id="UP001155604">
    <property type="component" value="Unassembled WGS sequence"/>
</dbReference>
<dbReference type="PANTHER" id="PTHR46663:SF3">
    <property type="entry name" value="SLL0267 PROTEIN"/>
    <property type="match status" value="1"/>
</dbReference>
<keyword evidence="6" id="KW-0548">Nucleotidyltransferase</keyword>
<feature type="domain" description="GGDEF" evidence="5">
    <location>
        <begin position="532"/>
        <end position="664"/>
    </location>
</feature>
<dbReference type="InterPro" id="IPR043128">
    <property type="entry name" value="Rev_trsase/Diguanyl_cyclase"/>
</dbReference>
<keyword evidence="2" id="KW-1133">Transmembrane helix</keyword>
<sequence>MGTQFARTLARLRQRTRSTVAKVLLIISMFVGICIALVALVYIQGNIFDGVRTYVRGEGLWAKAQKDAVLYLTHYSHTQNDVDFQRYRAATSVMEGDHRARQALLATPIDEQAAKQGFIQGLNDERDTDSMIWFFRHFQSNHYMQQAIQLWGLADQRFEFVVQLAENIRIEINQLGARPEVLAQYRQQLIDANEELLSLEIEFSAVLSEGARWVKQMTWLISLGALLLFISIGIFASRQIIRNIARSERLLQISESRFTSLKNSDTIGIISWQLDGTIHDANDHFLQMLNFDRADLTSGLINWRSITPPEYETRDAIAITELEQFGRCQQYEKQLISKNGVLVPVMLAASFLNGSKHEGVAYFMDLTASKQAEDKLRLAATVFNASTDGIMITDPLLSIISINQAFTHVTGFTQQDLHGDANDFLNDGHNSDDARQAMLNLLQQGEQWQGELLKQVKTGDLLPLSVRINTVRNEHDRLTHFVIVITDIAERKAEEEYLRHIAHHDALTNLPNRVLFHTKLEQAIVHAQRSDDIFAILFLDLDNFKPVNDQFGHDVGDKLLQEVAKRLSSGIRQMDTITRLGGDEFVILLEHLANTHRIGQLIPQISQAICAPYTINGHQIHIGVSVGLAIYPENGTDAKSLINHADQAMYSMKKTNKTHLQSLG</sequence>
<dbReference type="SUPFAM" id="SSF55785">
    <property type="entry name" value="PYP-like sensor domain (PAS domain)"/>
    <property type="match status" value="2"/>
</dbReference>
<evidence type="ECO:0000313" key="6">
    <source>
        <dbReference type="EMBL" id="MCT7945323.1"/>
    </source>
</evidence>
<dbReference type="Pfam" id="PF00990">
    <property type="entry name" value="GGDEF"/>
    <property type="match status" value="1"/>
</dbReference>
<dbReference type="GO" id="GO:0052621">
    <property type="term" value="F:diguanylate cyclase activity"/>
    <property type="evidence" value="ECO:0007669"/>
    <property type="project" value="UniProtKB-EC"/>
</dbReference>
<dbReference type="FunFam" id="3.30.70.270:FF:000001">
    <property type="entry name" value="Diguanylate cyclase domain protein"/>
    <property type="match status" value="1"/>
</dbReference>
<dbReference type="NCBIfam" id="TIGR00254">
    <property type="entry name" value="GGDEF"/>
    <property type="match status" value="1"/>
</dbReference>